<dbReference type="EMBL" id="JALPTH010000021">
    <property type="protein sequence ID" value="MCK8679867.1"/>
    <property type="molecule type" value="Genomic_DNA"/>
</dbReference>
<keyword evidence="2" id="KW-0812">Transmembrane</keyword>
<sequence>MTERRRRWLVGAGAVLVLAGLVVFFVFQGLDRADKWAGVGSFLLGLGLAVYGLRGGDSADGSGQSADGATAGGSINQVRGVAGDLTIGGSRPAPPPPPAEATPPPPPTGGGQSARGARAGGGLNQVDGVGGSARIDGDGTGSGAP</sequence>
<name>A0ABT0IEW0_9ACTN</name>
<evidence type="ECO:0000313" key="3">
    <source>
        <dbReference type="EMBL" id="MCK8679867.1"/>
    </source>
</evidence>
<keyword evidence="2" id="KW-1133">Transmembrane helix</keyword>
<feature type="region of interest" description="Disordered" evidence="1">
    <location>
        <begin position="81"/>
        <end position="145"/>
    </location>
</feature>
<evidence type="ECO:0000313" key="4">
    <source>
        <dbReference type="Proteomes" id="UP001522868"/>
    </source>
</evidence>
<feature type="compositionally biased region" description="Pro residues" evidence="1">
    <location>
        <begin position="92"/>
        <end position="108"/>
    </location>
</feature>
<evidence type="ECO:0000256" key="2">
    <source>
        <dbReference type="SAM" id="Phobius"/>
    </source>
</evidence>
<dbReference type="RefSeq" id="WP_248635683.1">
    <property type="nucleotide sequence ID" value="NZ_JALPTH010000021.1"/>
</dbReference>
<feature type="transmembrane region" description="Helical" evidence="2">
    <location>
        <begin position="36"/>
        <end position="53"/>
    </location>
</feature>
<feature type="transmembrane region" description="Helical" evidence="2">
    <location>
        <begin position="7"/>
        <end position="30"/>
    </location>
</feature>
<reference evidence="3 4" key="1">
    <citation type="submission" date="2022-04" db="EMBL/GenBank/DDBJ databases">
        <title>Streptomyces sp. nov. LCR6-01 isolated from Lichen of Dirinaria sp.</title>
        <authorList>
            <person name="Kanchanasin P."/>
            <person name="Tanasupawat S."/>
            <person name="Phongsopitanun W."/>
        </authorList>
    </citation>
    <scope>NUCLEOTIDE SEQUENCE [LARGE SCALE GENOMIC DNA]</scope>
    <source>
        <strain evidence="3 4">LCR6-01</strain>
    </source>
</reference>
<organism evidence="3 4">
    <name type="scientific">Streptomyces lichenis</name>
    <dbReference type="NCBI Taxonomy" id="2306967"/>
    <lineage>
        <taxon>Bacteria</taxon>
        <taxon>Bacillati</taxon>
        <taxon>Actinomycetota</taxon>
        <taxon>Actinomycetes</taxon>
        <taxon>Kitasatosporales</taxon>
        <taxon>Streptomycetaceae</taxon>
        <taxon>Streptomyces</taxon>
    </lineage>
</organism>
<gene>
    <name evidence="3" type="ORF">M1O15_21220</name>
</gene>
<proteinExistence type="predicted"/>
<keyword evidence="2" id="KW-0472">Membrane</keyword>
<protein>
    <submittedName>
        <fullName evidence="3">Uncharacterized protein</fullName>
    </submittedName>
</protein>
<evidence type="ECO:0000256" key="1">
    <source>
        <dbReference type="SAM" id="MobiDB-lite"/>
    </source>
</evidence>
<feature type="compositionally biased region" description="Gly residues" evidence="1">
    <location>
        <begin position="109"/>
        <end position="131"/>
    </location>
</feature>
<dbReference type="Proteomes" id="UP001522868">
    <property type="component" value="Unassembled WGS sequence"/>
</dbReference>
<comment type="caution">
    <text evidence="3">The sequence shown here is derived from an EMBL/GenBank/DDBJ whole genome shotgun (WGS) entry which is preliminary data.</text>
</comment>
<accession>A0ABT0IEW0</accession>
<keyword evidence="4" id="KW-1185">Reference proteome</keyword>